<organism evidence="3 4">
    <name type="scientific">Shimia abyssi</name>
    <dbReference type="NCBI Taxonomy" id="1662395"/>
    <lineage>
        <taxon>Bacteria</taxon>
        <taxon>Pseudomonadati</taxon>
        <taxon>Pseudomonadota</taxon>
        <taxon>Alphaproteobacteria</taxon>
        <taxon>Rhodobacterales</taxon>
        <taxon>Roseobacteraceae</taxon>
    </lineage>
</organism>
<protein>
    <submittedName>
        <fullName evidence="3">Uncharacterized protein</fullName>
    </submittedName>
</protein>
<evidence type="ECO:0000256" key="2">
    <source>
        <dbReference type="SAM" id="Phobius"/>
    </source>
</evidence>
<keyword evidence="2" id="KW-0812">Transmembrane</keyword>
<accession>A0A2P8F2X3</accession>
<dbReference type="AlphaFoldDB" id="A0A2P8F2X3"/>
<name>A0A2P8F2X3_9RHOB</name>
<evidence type="ECO:0000313" key="4">
    <source>
        <dbReference type="Proteomes" id="UP000240418"/>
    </source>
</evidence>
<keyword evidence="4" id="KW-1185">Reference proteome</keyword>
<reference evidence="3 4" key="1">
    <citation type="submission" date="2018-03" db="EMBL/GenBank/DDBJ databases">
        <title>Genomic Encyclopedia of Archaeal and Bacterial Type Strains, Phase II (KMG-II): from individual species to whole genera.</title>
        <authorList>
            <person name="Goeker M."/>
        </authorList>
    </citation>
    <scope>NUCLEOTIDE SEQUENCE [LARGE SCALE GENOMIC DNA]</scope>
    <source>
        <strain evidence="3 4">DSM 100673</strain>
    </source>
</reference>
<evidence type="ECO:0000313" key="3">
    <source>
        <dbReference type="EMBL" id="PSL16053.1"/>
    </source>
</evidence>
<proteinExistence type="predicted"/>
<feature type="transmembrane region" description="Helical" evidence="2">
    <location>
        <begin position="106"/>
        <end position="131"/>
    </location>
</feature>
<dbReference type="EMBL" id="PYGJ01000023">
    <property type="protein sequence ID" value="PSL16053.1"/>
    <property type="molecule type" value="Genomic_DNA"/>
</dbReference>
<gene>
    <name evidence="3" type="ORF">CLV88_12320</name>
</gene>
<feature type="transmembrane region" description="Helical" evidence="2">
    <location>
        <begin position="137"/>
        <end position="162"/>
    </location>
</feature>
<keyword evidence="2" id="KW-0472">Membrane</keyword>
<keyword evidence="2" id="KW-1133">Transmembrane helix</keyword>
<keyword evidence="1" id="KW-0175">Coiled coil</keyword>
<evidence type="ECO:0000256" key="1">
    <source>
        <dbReference type="SAM" id="Coils"/>
    </source>
</evidence>
<feature type="coiled-coil region" evidence="1">
    <location>
        <begin position="71"/>
        <end position="98"/>
    </location>
</feature>
<dbReference type="Proteomes" id="UP000240418">
    <property type="component" value="Unassembled WGS sequence"/>
</dbReference>
<sequence length="223" mass="24871">MTGLHSNIIRSEIMDWRDDERLRVVEHFADKLHELNQLIDTALRQMTLKDWLWRSSYHDEHVAPIVEDWMKRHYSQLRENYEASAKHLEDQLVQQSADHSWSMGEIASAGVTAAVSVAPLAVIPFVAGLATVTTTTLLVFTTSAISLPALALLGGGLAIATFGSSSFRNQQLENLTCMYIEQVQSEARNKIIGDVADPDTPSVQRCLLAEIDQIALKKQETLT</sequence>
<comment type="caution">
    <text evidence="3">The sequence shown here is derived from an EMBL/GenBank/DDBJ whole genome shotgun (WGS) entry which is preliminary data.</text>
</comment>